<evidence type="ECO:0000256" key="8">
    <source>
        <dbReference type="ARBA" id="ARBA00023040"/>
    </source>
</evidence>
<keyword evidence="7 12" id="KW-1133">Transmembrane helix</keyword>
<dbReference type="InterPro" id="IPR017452">
    <property type="entry name" value="GPCR_Rhodpsn_7TM"/>
</dbReference>
<comment type="subcellular location">
    <subcellularLocation>
        <location evidence="2 12">Cell membrane</location>
        <topology evidence="2 12">Multi-pass membrane protein</topology>
    </subcellularLocation>
</comment>
<dbReference type="GO" id="GO:0007606">
    <property type="term" value="P:sensory perception of chemical stimulus"/>
    <property type="evidence" value="ECO:0007669"/>
    <property type="project" value="UniProtKB-ARBA"/>
</dbReference>
<keyword evidence="10 12" id="KW-0675">Receptor</keyword>
<dbReference type="GO" id="GO:0016503">
    <property type="term" value="F:pheromone receptor activity"/>
    <property type="evidence" value="ECO:0007669"/>
    <property type="project" value="InterPro"/>
</dbReference>
<sequence length="323" mass="37008">DLIFTFLYYMLSPHKMNINNKLSSFIAIKDIFFSEVGLGVSANAILLLFHIFTFLLKHRPKPTDLTISHLALIHTVMLLTMGFIATDLFGSQDIWDDIKCKSVIYLYRLMRGLSISTTCLLSVLQAITLSPRSSCLAKFKQRPSHNLYGFIFLWVFNMTISARYIVSLLTSDNLILVTESCSLWPATYLIRYTFFSLLTFRDVFLIGLMALSSDYMVTLLYRHKKQSQHLHSTNLSPKASPEQRATQTILLLMTFFVVMYFLDFIISFSLGILWNNDPVHLCVQMLVTNGYATISPLVLISTEQRIIKALPSMWGKMLNCNFN</sequence>
<reference evidence="14" key="2">
    <citation type="submission" date="2025-08" db="UniProtKB">
        <authorList>
            <consortium name="Ensembl"/>
        </authorList>
    </citation>
    <scope>IDENTIFICATION</scope>
</reference>
<evidence type="ECO:0000256" key="2">
    <source>
        <dbReference type="ARBA" id="ARBA00004651"/>
    </source>
</evidence>
<keyword evidence="11 12" id="KW-0807">Transducer</keyword>
<evidence type="ECO:0000256" key="4">
    <source>
        <dbReference type="ARBA" id="ARBA00022475"/>
    </source>
</evidence>
<name>H0XPG9_OTOGA</name>
<evidence type="ECO:0000256" key="3">
    <source>
        <dbReference type="ARBA" id="ARBA00010663"/>
    </source>
</evidence>
<dbReference type="GO" id="GO:0019236">
    <property type="term" value="P:response to pheromone"/>
    <property type="evidence" value="ECO:0007669"/>
    <property type="project" value="UniProtKB-KW"/>
</dbReference>
<dbReference type="InterPro" id="IPR004072">
    <property type="entry name" value="Vmron_rcpt_1"/>
</dbReference>
<dbReference type="Proteomes" id="UP000005225">
    <property type="component" value="Unassembled WGS sequence"/>
</dbReference>
<keyword evidence="9 12" id="KW-0472">Membrane</keyword>
<reference evidence="15" key="1">
    <citation type="submission" date="2011-03" db="EMBL/GenBank/DDBJ databases">
        <title>Version 3 of the genome sequence of Otolemur garnettii (Bushbaby).</title>
        <authorList>
            <consortium name="The Broad Institute Genome Sequencing Platform"/>
            <person name="Di Palma F."/>
            <person name="Johnson J."/>
            <person name="Lander E.S."/>
            <person name="Lindblad-Toh K."/>
            <person name="Jaffe D.B."/>
            <person name="Gnerre S."/>
            <person name="MacCallum I."/>
            <person name="Przybylski D."/>
            <person name="Ribeiro F.J."/>
            <person name="Burton J.N."/>
            <person name="Walker B.J."/>
            <person name="Sharpe T."/>
            <person name="Hall G."/>
        </authorList>
    </citation>
    <scope>NUCLEOTIDE SEQUENCE [LARGE SCALE GENOMIC DNA]</scope>
</reference>
<evidence type="ECO:0000256" key="11">
    <source>
        <dbReference type="ARBA" id="ARBA00023224"/>
    </source>
</evidence>
<evidence type="ECO:0000259" key="13">
    <source>
        <dbReference type="PROSITE" id="PS50262"/>
    </source>
</evidence>
<feature type="domain" description="G-protein coupled receptors family 1 profile" evidence="13">
    <location>
        <begin position="42"/>
        <end position="299"/>
    </location>
</feature>
<evidence type="ECO:0000256" key="12">
    <source>
        <dbReference type="RuleBase" id="RU364061"/>
    </source>
</evidence>
<accession>H0XPG9</accession>
<evidence type="ECO:0000256" key="1">
    <source>
        <dbReference type="ARBA" id="ARBA00003878"/>
    </source>
</evidence>
<dbReference type="EMBL" id="AAQR03125731">
    <property type="status" value="NOT_ANNOTATED_CDS"/>
    <property type="molecule type" value="Genomic_DNA"/>
</dbReference>
<evidence type="ECO:0000256" key="6">
    <source>
        <dbReference type="ARBA" id="ARBA00022692"/>
    </source>
</evidence>
<dbReference type="Pfam" id="PF03402">
    <property type="entry name" value="V1R"/>
    <property type="match status" value="1"/>
</dbReference>
<evidence type="ECO:0000313" key="15">
    <source>
        <dbReference type="Proteomes" id="UP000005225"/>
    </source>
</evidence>
<dbReference type="Ensembl" id="ENSOGAT00000033582.1">
    <property type="protein sequence ID" value="ENSOGAP00000018010.1"/>
    <property type="gene ID" value="ENSOGAG00000029241.1"/>
</dbReference>
<dbReference type="PANTHER" id="PTHR24062">
    <property type="entry name" value="VOMERONASAL TYPE-1 RECEPTOR"/>
    <property type="match status" value="1"/>
</dbReference>
<feature type="transmembrane region" description="Helical" evidence="12">
    <location>
        <begin position="67"/>
        <end position="85"/>
    </location>
</feature>
<keyword evidence="8 12" id="KW-0297">G-protein coupled receptor</keyword>
<dbReference type="CDD" id="cd13949">
    <property type="entry name" value="7tm_V1R_pheromone"/>
    <property type="match status" value="1"/>
</dbReference>
<dbReference type="HOGENOM" id="CLU_058641_0_0_1"/>
<dbReference type="Gene3D" id="1.20.1070.10">
    <property type="entry name" value="Rhodopsin 7-helix transmembrane proteins"/>
    <property type="match status" value="1"/>
</dbReference>
<dbReference type="GO" id="GO:0005886">
    <property type="term" value="C:plasma membrane"/>
    <property type="evidence" value="ECO:0007669"/>
    <property type="project" value="UniProtKB-SubCell"/>
</dbReference>
<dbReference type="PROSITE" id="PS50262">
    <property type="entry name" value="G_PROTEIN_RECEP_F1_2"/>
    <property type="match status" value="1"/>
</dbReference>
<comment type="similarity">
    <text evidence="3 12">Belongs to the G-protein coupled receptor 1 family.</text>
</comment>
<dbReference type="FunCoup" id="H0XPG9">
    <property type="interactions" value="22"/>
</dbReference>
<dbReference type="SUPFAM" id="SSF81321">
    <property type="entry name" value="Family A G protein-coupled receptor-like"/>
    <property type="match status" value="1"/>
</dbReference>
<feature type="transmembrane region" description="Helical" evidence="12">
    <location>
        <begin position="31"/>
        <end position="55"/>
    </location>
</feature>
<evidence type="ECO:0000256" key="5">
    <source>
        <dbReference type="ARBA" id="ARBA00022507"/>
    </source>
</evidence>
<dbReference type="InParanoid" id="H0XPG9"/>
<evidence type="ECO:0000313" key="14">
    <source>
        <dbReference type="Ensembl" id="ENSOGAP00000018010.1"/>
    </source>
</evidence>
<dbReference type="FunFam" id="1.20.1070.10:FF:000051">
    <property type="entry name" value="Vomeronasal type-1 receptor"/>
    <property type="match status" value="1"/>
</dbReference>
<dbReference type="GeneTree" id="ENSGT01030000234553"/>
<dbReference type="PRINTS" id="PR01534">
    <property type="entry name" value="VOMERONASL1R"/>
</dbReference>
<keyword evidence="6 12" id="KW-0812">Transmembrane</keyword>
<feature type="transmembrane region" description="Helical" evidence="12">
    <location>
        <begin position="147"/>
        <end position="166"/>
    </location>
</feature>
<comment type="function">
    <text evidence="1">Putative pheromone receptor.</text>
</comment>
<reference evidence="14" key="3">
    <citation type="submission" date="2025-09" db="UniProtKB">
        <authorList>
            <consortium name="Ensembl"/>
        </authorList>
    </citation>
    <scope>IDENTIFICATION</scope>
</reference>
<evidence type="ECO:0000256" key="10">
    <source>
        <dbReference type="ARBA" id="ARBA00023170"/>
    </source>
</evidence>
<dbReference type="OMA" id="DIQCKLV"/>
<keyword evidence="15" id="KW-1185">Reference proteome</keyword>
<organism evidence="14 15">
    <name type="scientific">Otolemur garnettii</name>
    <name type="common">Small-eared galago</name>
    <name type="synonym">Garnett's greater bushbaby</name>
    <dbReference type="NCBI Taxonomy" id="30611"/>
    <lineage>
        <taxon>Eukaryota</taxon>
        <taxon>Metazoa</taxon>
        <taxon>Chordata</taxon>
        <taxon>Craniata</taxon>
        <taxon>Vertebrata</taxon>
        <taxon>Euteleostomi</taxon>
        <taxon>Mammalia</taxon>
        <taxon>Eutheria</taxon>
        <taxon>Euarchontoglires</taxon>
        <taxon>Primates</taxon>
        <taxon>Strepsirrhini</taxon>
        <taxon>Lorisiformes</taxon>
        <taxon>Galagidae</taxon>
        <taxon>Otolemur</taxon>
    </lineage>
</organism>
<evidence type="ECO:0000256" key="7">
    <source>
        <dbReference type="ARBA" id="ARBA00022989"/>
    </source>
</evidence>
<protein>
    <recommendedName>
        <fullName evidence="12">Vomeronasal type-1 receptor</fullName>
    </recommendedName>
</protein>
<proteinExistence type="inferred from homology"/>
<evidence type="ECO:0000256" key="9">
    <source>
        <dbReference type="ARBA" id="ARBA00023136"/>
    </source>
</evidence>
<feature type="transmembrane region" description="Helical" evidence="12">
    <location>
        <begin position="278"/>
        <end position="300"/>
    </location>
</feature>
<feature type="transmembrane region" description="Helical" evidence="12">
    <location>
        <begin position="105"/>
        <end position="127"/>
    </location>
</feature>
<feature type="transmembrane region" description="Helical" evidence="12">
    <location>
        <begin position="249"/>
        <end position="272"/>
    </location>
</feature>
<keyword evidence="5 12" id="KW-0589">Pheromone response</keyword>
<dbReference type="AlphaFoldDB" id="H0XPG9"/>
<keyword evidence="4 12" id="KW-1003">Cell membrane</keyword>
<dbReference type="eggNOG" id="ENOG502SNRJ">
    <property type="taxonomic scope" value="Eukaryota"/>
</dbReference>